<accession>A0A2N7WS34</accession>
<dbReference type="STRING" id="863227.GCA_000373005_04765"/>
<evidence type="ECO:0000313" key="2">
    <source>
        <dbReference type="Proteomes" id="UP000235777"/>
    </source>
</evidence>
<evidence type="ECO:0000313" key="1">
    <source>
        <dbReference type="EMBL" id="PMS32239.1"/>
    </source>
</evidence>
<dbReference type="RefSeq" id="WP_018443378.1">
    <property type="nucleotide sequence ID" value="NZ_KB890209.1"/>
</dbReference>
<dbReference type="InterPro" id="IPR036390">
    <property type="entry name" value="WH_DNA-bd_sf"/>
</dbReference>
<protein>
    <submittedName>
        <fullName evidence="1">Transcriptional regulator</fullName>
    </submittedName>
</protein>
<dbReference type="AlphaFoldDB" id="A0A2N7WS34"/>
<dbReference type="SUPFAM" id="SSF46785">
    <property type="entry name" value="Winged helix' DNA-binding domain"/>
    <property type="match status" value="1"/>
</dbReference>
<gene>
    <name evidence="1" type="ORF">C0Z20_26690</name>
</gene>
<dbReference type="Pfam" id="PF25212">
    <property type="entry name" value="HVO_A0114"/>
    <property type="match status" value="1"/>
</dbReference>
<keyword evidence="2" id="KW-1185">Reference proteome</keyword>
<dbReference type="EMBL" id="PNYC01000022">
    <property type="protein sequence ID" value="PMS32239.1"/>
    <property type="molecule type" value="Genomic_DNA"/>
</dbReference>
<proteinExistence type="predicted"/>
<reference evidence="1 2" key="1">
    <citation type="submission" date="2018-01" db="EMBL/GenBank/DDBJ databases">
        <title>Whole genome analyses suggest that Burkholderia sensu lato contains two further novel genera in the rhizoxinica-symbiotica group Mycetohabitans gen. nov., and Trinickia gen. nov.: implications for the evolution of diazotrophy and nodulation in the Burkholderiaceae.</title>
        <authorList>
            <person name="Estrada-de los Santos P."/>
            <person name="Palmer M."/>
            <person name="Chavez-Ramirez B."/>
            <person name="Beukes C."/>
            <person name="Steenkamp E.T."/>
            <person name="Hirsch A.M."/>
            <person name="Manyaka P."/>
            <person name="Maluk M."/>
            <person name="Lafos M."/>
            <person name="Crook M."/>
            <person name="Gross E."/>
            <person name="Simon M.F."/>
            <person name="Bueno dos Reis Junior F."/>
            <person name="Poole P.S."/>
            <person name="Venter S.N."/>
            <person name="James E.K."/>
        </authorList>
    </citation>
    <scope>NUCLEOTIDE SEQUENCE [LARGE SCALE GENOMIC DNA]</scope>
    <source>
        <strain evidence="1 2">JPY 581</strain>
    </source>
</reference>
<dbReference type="Gene3D" id="1.10.10.10">
    <property type="entry name" value="Winged helix-like DNA-binding domain superfamily/Winged helix DNA-binding domain"/>
    <property type="match status" value="1"/>
</dbReference>
<name>A0A2N7WS34_9BURK</name>
<comment type="caution">
    <text evidence="1">The sequence shown here is derived from an EMBL/GenBank/DDBJ whole genome shotgun (WGS) entry which is preliminary data.</text>
</comment>
<dbReference type="InterPro" id="IPR036388">
    <property type="entry name" value="WH-like_DNA-bd_sf"/>
</dbReference>
<organism evidence="1 2">
    <name type="scientific">Trinickia symbiotica</name>
    <dbReference type="NCBI Taxonomy" id="863227"/>
    <lineage>
        <taxon>Bacteria</taxon>
        <taxon>Pseudomonadati</taxon>
        <taxon>Pseudomonadota</taxon>
        <taxon>Betaproteobacteria</taxon>
        <taxon>Burkholderiales</taxon>
        <taxon>Burkholderiaceae</taxon>
        <taxon>Trinickia</taxon>
    </lineage>
</organism>
<dbReference type="OrthoDB" id="9809537at2"/>
<sequence>MRTVTLGVLSQDDFSKRFIAASKGEQQGEYIGFATPALLFQTMTQLRWEILEAMTGAGPLGLREIARRVGRDVRRVSDDVHALLNAGVIDRSEDGAFEFPYDAVHVDFTLKAAA</sequence>
<dbReference type="Proteomes" id="UP000235777">
    <property type="component" value="Unassembled WGS sequence"/>
</dbReference>